<evidence type="ECO:0000259" key="2">
    <source>
        <dbReference type="Pfam" id="PF18545"/>
    </source>
</evidence>
<dbReference type="Pfam" id="PF18545">
    <property type="entry name" value="HalOD1"/>
    <property type="match status" value="1"/>
</dbReference>
<gene>
    <name evidence="3" type="ORF">GCM10009020_03540</name>
</gene>
<feature type="domain" description="Halobacterial output" evidence="2">
    <location>
        <begin position="77"/>
        <end position="148"/>
    </location>
</feature>
<dbReference type="Proteomes" id="UP001500420">
    <property type="component" value="Unassembled WGS sequence"/>
</dbReference>
<evidence type="ECO:0000256" key="1">
    <source>
        <dbReference type="SAM" id="MobiDB-lite"/>
    </source>
</evidence>
<dbReference type="RefSeq" id="WP_343772110.1">
    <property type="nucleotide sequence ID" value="NZ_BAAADV010000001.1"/>
</dbReference>
<proteinExistence type="predicted"/>
<dbReference type="AlphaFoldDB" id="A0AAV3T4S6"/>
<dbReference type="EMBL" id="BAAADV010000001">
    <property type="protein sequence ID" value="GAA0662366.1"/>
    <property type="molecule type" value="Genomic_DNA"/>
</dbReference>
<sequence length="152" mass="16889">MSPPDGGADDSEYSYVEHTGESGDRAATVFDDDNEDAWIETDTMVSLGEGDADPEAGTRYDEATGTYHVEYDWRDAMPLSMIVVMIVADLEGVGATELDPLYDYLDPELLDRLFSPQEDGRLATGEVSFTYHEYEITVFRHGHIGVTPPDER</sequence>
<keyword evidence="4" id="KW-1185">Reference proteome</keyword>
<feature type="region of interest" description="Disordered" evidence="1">
    <location>
        <begin position="1"/>
        <end position="28"/>
    </location>
</feature>
<evidence type="ECO:0000313" key="3">
    <source>
        <dbReference type="EMBL" id="GAA0662366.1"/>
    </source>
</evidence>
<dbReference type="InterPro" id="IPR040624">
    <property type="entry name" value="HalOD1"/>
</dbReference>
<comment type="caution">
    <text evidence="3">The sequence shown here is derived from an EMBL/GenBank/DDBJ whole genome shotgun (WGS) entry which is preliminary data.</text>
</comment>
<name>A0AAV3T4S6_9EURY</name>
<reference evidence="3 4" key="1">
    <citation type="journal article" date="2019" name="Int. J. Syst. Evol. Microbiol.">
        <title>The Global Catalogue of Microorganisms (GCM) 10K type strain sequencing project: providing services to taxonomists for standard genome sequencing and annotation.</title>
        <authorList>
            <consortium name="The Broad Institute Genomics Platform"/>
            <consortium name="The Broad Institute Genome Sequencing Center for Infectious Disease"/>
            <person name="Wu L."/>
            <person name="Ma J."/>
        </authorList>
    </citation>
    <scope>NUCLEOTIDE SEQUENCE [LARGE SCALE GENOMIC DNA]</scope>
    <source>
        <strain evidence="3 4">JCM 16328</strain>
    </source>
</reference>
<accession>A0AAV3T4S6</accession>
<organism evidence="3 4">
    <name type="scientific">Natronoarchaeum mannanilyticum</name>
    <dbReference type="NCBI Taxonomy" id="926360"/>
    <lineage>
        <taxon>Archaea</taxon>
        <taxon>Methanobacteriati</taxon>
        <taxon>Methanobacteriota</taxon>
        <taxon>Stenosarchaea group</taxon>
        <taxon>Halobacteria</taxon>
        <taxon>Halobacteriales</taxon>
        <taxon>Natronoarchaeaceae</taxon>
    </lineage>
</organism>
<protein>
    <recommendedName>
        <fullName evidence="2">Halobacterial output domain-containing protein</fullName>
    </recommendedName>
</protein>
<evidence type="ECO:0000313" key="4">
    <source>
        <dbReference type="Proteomes" id="UP001500420"/>
    </source>
</evidence>